<dbReference type="Proteomes" id="UP000248079">
    <property type="component" value="Unassembled WGS sequence"/>
</dbReference>
<evidence type="ECO:0000256" key="5">
    <source>
        <dbReference type="ARBA" id="ARBA00023163"/>
    </source>
</evidence>
<keyword evidence="5" id="KW-0804">Transcription</keyword>
<dbReference type="GO" id="GO:0003677">
    <property type="term" value="F:DNA binding"/>
    <property type="evidence" value="ECO:0007669"/>
    <property type="project" value="UniProtKB-KW"/>
</dbReference>
<dbReference type="Gene3D" id="1.10.1740.10">
    <property type="match status" value="1"/>
</dbReference>
<dbReference type="CDD" id="cd06171">
    <property type="entry name" value="Sigma70_r4"/>
    <property type="match status" value="1"/>
</dbReference>
<dbReference type="SUPFAM" id="SSF88659">
    <property type="entry name" value="Sigma3 and sigma4 domains of RNA polymerase sigma factors"/>
    <property type="match status" value="1"/>
</dbReference>
<comment type="similarity">
    <text evidence="1">Belongs to the sigma-70 factor family. ECF subfamily.</text>
</comment>
<dbReference type="InterPro" id="IPR013325">
    <property type="entry name" value="RNA_pol_sigma_r2"/>
</dbReference>
<name>A0A2V3ZS29_9BACT</name>
<feature type="domain" description="RNA polymerase sigma factor 70 region 4 type 2" evidence="7">
    <location>
        <begin position="103"/>
        <end position="150"/>
    </location>
</feature>
<proteinExistence type="inferred from homology"/>
<sequence>MNTVEYNKSVDKYADGMFRFILKNIKDEDKARDIVQDSFEKLWRNIENVNYQKVKSYLFTTAYHTMIDLIRKEKRKEDFENVDVKEYSHSEQYSDLKEVLNIALEKLSDIQRSVILLRDYEGYSYAEIAKITDLSESQVKVYIYRARKNLKSFIGSIETLV</sequence>
<dbReference type="OrthoDB" id="670026at2"/>
<dbReference type="InterPro" id="IPR039425">
    <property type="entry name" value="RNA_pol_sigma-70-like"/>
</dbReference>
<keyword evidence="2" id="KW-0805">Transcription regulation</keyword>
<dbReference type="PANTHER" id="PTHR43133:SF8">
    <property type="entry name" value="RNA POLYMERASE SIGMA FACTOR HI_1459-RELATED"/>
    <property type="match status" value="1"/>
</dbReference>
<protein>
    <submittedName>
        <fullName evidence="8">RNA polymerase sigma factor</fullName>
    </submittedName>
</protein>
<dbReference type="InterPro" id="IPR013324">
    <property type="entry name" value="RNA_pol_sigma_r3/r4-like"/>
</dbReference>
<dbReference type="Pfam" id="PF08281">
    <property type="entry name" value="Sigma70_r4_2"/>
    <property type="match status" value="1"/>
</dbReference>
<dbReference type="InterPro" id="IPR007627">
    <property type="entry name" value="RNA_pol_sigma70_r2"/>
</dbReference>
<keyword evidence="9" id="KW-1185">Reference proteome</keyword>
<dbReference type="RefSeq" id="WP_110362396.1">
    <property type="nucleotide sequence ID" value="NZ_QFLI01000010.1"/>
</dbReference>
<feature type="domain" description="RNA polymerase sigma-70 region 2" evidence="6">
    <location>
        <begin position="11"/>
        <end position="75"/>
    </location>
</feature>
<dbReference type="InterPro" id="IPR014284">
    <property type="entry name" value="RNA_pol_sigma-70_dom"/>
</dbReference>
<evidence type="ECO:0000256" key="1">
    <source>
        <dbReference type="ARBA" id="ARBA00010641"/>
    </source>
</evidence>
<dbReference type="SUPFAM" id="SSF88946">
    <property type="entry name" value="Sigma2 domain of RNA polymerase sigma factors"/>
    <property type="match status" value="1"/>
</dbReference>
<keyword evidence="4" id="KW-0238">DNA-binding</keyword>
<evidence type="ECO:0000259" key="7">
    <source>
        <dbReference type="Pfam" id="PF08281"/>
    </source>
</evidence>
<dbReference type="Pfam" id="PF04542">
    <property type="entry name" value="Sigma70_r2"/>
    <property type="match status" value="1"/>
</dbReference>
<dbReference type="InterPro" id="IPR036388">
    <property type="entry name" value="WH-like_DNA-bd_sf"/>
</dbReference>
<evidence type="ECO:0000313" key="8">
    <source>
        <dbReference type="EMBL" id="PXX97011.1"/>
    </source>
</evidence>
<dbReference type="GO" id="GO:0006352">
    <property type="term" value="P:DNA-templated transcription initiation"/>
    <property type="evidence" value="ECO:0007669"/>
    <property type="project" value="InterPro"/>
</dbReference>
<dbReference type="PANTHER" id="PTHR43133">
    <property type="entry name" value="RNA POLYMERASE ECF-TYPE SIGMA FACTO"/>
    <property type="match status" value="1"/>
</dbReference>
<gene>
    <name evidence="8" type="ORF">DF185_18470</name>
</gene>
<accession>A0A2V3ZS29</accession>
<evidence type="ECO:0000256" key="3">
    <source>
        <dbReference type="ARBA" id="ARBA00023082"/>
    </source>
</evidence>
<dbReference type="AlphaFoldDB" id="A0A2V3ZS29"/>
<dbReference type="NCBIfam" id="TIGR02937">
    <property type="entry name" value="sigma70-ECF"/>
    <property type="match status" value="1"/>
</dbReference>
<dbReference type="InterPro" id="IPR013249">
    <property type="entry name" value="RNA_pol_sigma70_r4_t2"/>
</dbReference>
<dbReference type="GO" id="GO:0016987">
    <property type="term" value="F:sigma factor activity"/>
    <property type="evidence" value="ECO:0007669"/>
    <property type="project" value="UniProtKB-KW"/>
</dbReference>
<comment type="caution">
    <text evidence="8">The sequence shown here is derived from an EMBL/GenBank/DDBJ whole genome shotgun (WGS) entry which is preliminary data.</text>
</comment>
<evidence type="ECO:0000256" key="4">
    <source>
        <dbReference type="ARBA" id="ARBA00023125"/>
    </source>
</evidence>
<evidence type="ECO:0000256" key="2">
    <source>
        <dbReference type="ARBA" id="ARBA00023015"/>
    </source>
</evidence>
<organism evidence="8 9">
    <name type="scientific">Marinifilum breve</name>
    <dbReference type="NCBI Taxonomy" id="2184082"/>
    <lineage>
        <taxon>Bacteria</taxon>
        <taxon>Pseudomonadati</taxon>
        <taxon>Bacteroidota</taxon>
        <taxon>Bacteroidia</taxon>
        <taxon>Marinilabiliales</taxon>
        <taxon>Marinifilaceae</taxon>
    </lineage>
</organism>
<dbReference type="Gene3D" id="1.10.10.10">
    <property type="entry name" value="Winged helix-like DNA-binding domain superfamily/Winged helix DNA-binding domain"/>
    <property type="match status" value="1"/>
</dbReference>
<reference evidence="8 9" key="1">
    <citation type="submission" date="2018-05" db="EMBL/GenBank/DDBJ databases">
        <title>Marinifilum breve JC075T sp. nov., a marine bacterium isolated from Yongle Blue Hole in the South China Sea.</title>
        <authorList>
            <person name="Fu T."/>
        </authorList>
    </citation>
    <scope>NUCLEOTIDE SEQUENCE [LARGE SCALE GENOMIC DNA]</scope>
    <source>
        <strain evidence="8 9">JC075</strain>
    </source>
</reference>
<evidence type="ECO:0000313" key="9">
    <source>
        <dbReference type="Proteomes" id="UP000248079"/>
    </source>
</evidence>
<keyword evidence="3" id="KW-0731">Sigma factor</keyword>
<evidence type="ECO:0000259" key="6">
    <source>
        <dbReference type="Pfam" id="PF04542"/>
    </source>
</evidence>
<dbReference type="EMBL" id="QFLI01000010">
    <property type="protein sequence ID" value="PXX97011.1"/>
    <property type="molecule type" value="Genomic_DNA"/>
</dbReference>